<comment type="similarity">
    <text evidence="1">Belongs to the esterase D family.</text>
</comment>
<dbReference type="InterPro" id="IPR000801">
    <property type="entry name" value="Esterase-like"/>
</dbReference>
<protein>
    <submittedName>
        <fullName evidence="3">Alpha/beta hydrolase</fullName>
    </submittedName>
</protein>
<evidence type="ECO:0000313" key="4">
    <source>
        <dbReference type="Proteomes" id="UP001597237"/>
    </source>
</evidence>
<evidence type="ECO:0000256" key="2">
    <source>
        <dbReference type="ARBA" id="ARBA00022801"/>
    </source>
</evidence>
<dbReference type="PANTHER" id="PTHR40841:SF2">
    <property type="entry name" value="SIDEROPHORE-DEGRADING ESTERASE (EUROFUNG)"/>
    <property type="match status" value="1"/>
</dbReference>
<accession>A0ABW4MWY1</accession>
<dbReference type="Proteomes" id="UP001597237">
    <property type="component" value="Unassembled WGS sequence"/>
</dbReference>
<dbReference type="Gene3D" id="3.40.50.1820">
    <property type="entry name" value="alpha/beta hydrolase"/>
    <property type="match status" value="1"/>
</dbReference>
<proteinExistence type="inferred from homology"/>
<gene>
    <name evidence="3" type="ORF">ACFSC0_03700</name>
</gene>
<organism evidence="3 4">
    <name type="scientific">Phenylobacterium terrae</name>
    <dbReference type="NCBI Taxonomy" id="2665495"/>
    <lineage>
        <taxon>Bacteria</taxon>
        <taxon>Pseudomonadati</taxon>
        <taxon>Pseudomonadota</taxon>
        <taxon>Alphaproteobacteria</taxon>
        <taxon>Caulobacterales</taxon>
        <taxon>Caulobacteraceae</taxon>
        <taxon>Phenylobacterium</taxon>
    </lineage>
</organism>
<dbReference type="EMBL" id="JBHUEY010000001">
    <property type="protein sequence ID" value="MFD1782487.1"/>
    <property type="molecule type" value="Genomic_DNA"/>
</dbReference>
<name>A0ABW4MWY1_9CAUL</name>
<dbReference type="Pfam" id="PF00756">
    <property type="entry name" value="Esterase"/>
    <property type="match status" value="1"/>
</dbReference>
<comment type="caution">
    <text evidence="3">The sequence shown here is derived from an EMBL/GenBank/DDBJ whole genome shotgun (WGS) entry which is preliminary data.</text>
</comment>
<reference evidence="4" key="1">
    <citation type="journal article" date="2019" name="Int. J. Syst. Evol. Microbiol.">
        <title>The Global Catalogue of Microorganisms (GCM) 10K type strain sequencing project: providing services to taxonomists for standard genome sequencing and annotation.</title>
        <authorList>
            <consortium name="The Broad Institute Genomics Platform"/>
            <consortium name="The Broad Institute Genome Sequencing Center for Infectious Disease"/>
            <person name="Wu L."/>
            <person name="Ma J."/>
        </authorList>
    </citation>
    <scope>NUCLEOTIDE SEQUENCE [LARGE SCALE GENOMIC DNA]</scope>
    <source>
        <strain evidence="4">DFY28</strain>
    </source>
</reference>
<sequence>MPRSPDAEFEDLGPCRVSWSSAFRLRSRIVDQDFLIEVAWPPTPIAAGQRLPVVFVLDGNHAFGMAAAAARSIQSGPFPMPPTLVIGIGYHFSRPEDEAQWAALRLRDLSPCEDRLYQSQAGDAALPCGGAADFLTFIEDELKPFIAARFPVDLQDSTVVGASLGGLFALFALFTKPATFQRCIAISPAIYWGDGKLLEIEAEHAAGRSDLPAHLFLASGGLEEAHDPRQGFVSNLYKLDALLRSRGYPNLDVAMHVFEGETHMSVYPGAVTRGLGAVFGGYRDMHDWSRWLAS</sequence>
<dbReference type="PANTHER" id="PTHR40841">
    <property type="entry name" value="SIDEROPHORE TRIACETYLFUSARININE C ESTERASE"/>
    <property type="match status" value="1"/>
</dbReference>
<keyword evidence="2 3" id="KW-0378">Hydrolase</keyword>
<dbReference type="InterPro" id="IPR052558">
    <property type="entry name" value="Siderophore_Hydrolase_D"/>
</dbReference>
<dbReference type="GO" id="GO:0016787">
    <property type="term" value="F:hydrolase activity"/>
    <property type="evidence" value="ECO:0007669"/>
    <property type="project" value="UniProtKB-KW"/>
</dbReference>
<dbReference type="InterPro" id="IPR029058">
    <property type="entry name" value="AB_hydrolase_fold"/>
</dbReference>
<evidence type="ECO:0000256" key="1">
    <source>
        <dbReference type="ARBA" id="ARBA00005622"/>
    </source>
</evidence>
<dbReference type="RefSeq" id="WP_377280460.1">
    <property type="nucleotide sequence ID" value="NZ_JBHRSI010000001.1"/>
</dbReference>
<evidence type="ECO:0000313" key="3">
    <source>
        <dbReference type="EMBL" id="MFD1782487.1"/>
    </source>
</evidence>
<keyword evidence="4" id="KW-1185">Reference proteome</keyword>
<dbReference type="SUPFAM" id="SSF53474">
    <property type="entry name" value="alpha/beta-Hydrolases"/>
    <property type="match status" value="1"/>
</dbReference>